<dbReference type="AlphaFoldDB" id="A0A174RQC7"/>
<name>A0A174RQC7_9BACE</name>
<dbReference type="PANTHER" id="PTHR35271">
    <property type="entry name" value="ABC TRANSPORTER, SUBSTRATE-BINDING LIPOPROTEIN-RELATED"/>
    <property type="match status" value="1"/>
</dbReference>
<keyword evidence="1" id="KW-0732">Signal</keyword>
<reference evidence="2 3" key="1">
    <citation type="submission" date="2015-09" db="EMBL/GenBank/DDBJ databases">
        <authorList>
            <consortium name="Pathogen Informatics"/>
        </authorList>
    </citation>
    <scope>NUCLEOTIDE SEQUENCE [LARGE SCALE GENOMIC DNA]</scope>
    <source>
        <strain evidence="2 3">2789STDY5834946</strain>
    </source>
</reference>
<dbReference type="EMBL" id="CZBL01000003">
    <property type="protein sequence ID" value="CUP87813.1"/>
    <property type="molecule type" value="Genomic_DNA"/>
</dbReference>
<dbReference type="Gene3D" id="3.40.50.2300">
    <property type="match status" value="2"/>
</dbReference>
<gene>
    <name evidence="2" type="ORF">ERS852558_01239</name>
</gene>
<evidence type="ECO:0000313" key="3">
    <source>
        <dbReference type="Proteomes" id="UP000095725"/>
    </source>
</evidence>
<dbReference type="Pfam" id="PF04392">
    <property type="entry name" value="ABC_sub_bind"/>
    <property type="match status" value="1"/>
</dbReference>
<dbReference type="PANTHER" id="PTHR35271:SF1">
    <property type="entry name" value="ABC TRANSPORTER, SUBSTRATE-BINDING LIPOPROTEIN"/>
    <property type="match status" value="1"/>
</dbReference>
<sequence>MKQRYFCVFVVLFIAVLCQAAASERTYNVLFIQSYTSQTPWHRDLNQGLVKGFKDNGLKVNITTEYLDADFWAFRSEKVIMRRFCERARDRETDLIVTSSDEAFYTLFACGDSLPLQIPVVFFGIKYPDEKLFAAHPNVCGYTVNPDFDIILREAQRLFPKRKEVICVIDNSFLSNKGLEDFQEEWEVFQKDNPDYDMKIYNTQNQTTSHIISAICYPRNSYGRVVIAPKWSPFLSFVGKNSKAPVFATQNVGLTNGVFGAYDCDAYTSAMQAAQRASSVLKGTSPKDVGVTEIPQGFIYDYKQLEFFHVNPDKIGSKGTVVNEPYWEKYKLLFILLYPSILALSYG</sequence>
<organism evidence="2 3">
    <name type="scientific">Bacteroides caccae</name>
    <dbReference type="NCBI Taxonomy" id="47678"/>
    <lineage>
        <taxon>Bacteria</taxon>
        <taxon>Pseudomonadati</taxon>
        <taxon>Bacteroidota</taxon>
        <taxon>Bacteroidia</taxon>
        <taxon>Bacteroidales</taxon>
        <taxon>Bacteroidaceae</taxon>
        <taxon>Bacteroides</taxon>
    </lineage>
</organism>
<accession>A0A174RQC7</accession>
<proteinExistence type="predicted"/>
<evidence type="ECO:0000256" key="1">
    <source>
        <dbReference type="SAM" id="SignalP"/>
    </source>
</evidence>
<dbReference type="InterPro" id="IPR007487">
    <property type="entry name" value="ABC_transpt-TYRBP-like"/>
</dbReference>
<protein>
    <submittedName>
        <fullName evidence="2">PAS domain S-box</fullName>
    </submittedName>
</protein>
<dbReference type="Proteomes" id="UP000095725">
    <property type="component" value="Unassembled WGS sequence"/>
</dbReference>
<feature type="signal peptide" evidence="1">
    <location>
        <begin position="1"/>
        <end position="20"/>
    </location>
</feature>
<evidence type="ECO:0000313" key="2">
    <source>
        <dbReference type="EMBL" id="CUP87813.1"/>
    </source>
</evidence>
<feature type="chain" id="PRO_5008032023" evidence="1">
    <location>
        <begin position="21"/>
        <end position="347"/>
    </location>
</feature>